<dbReference type="GO" id="GO:0043531">
    <property type="term" value="F:ADP binding"/>
    <property type="evidence" value="ECO:0007669"/>
    <property type="project" value="InterPro"/>
</dbReference>
<dbReference type="PRINTS" id="PR00364">
    <property type="entry name" value="DISEASERSIST"/>
</dbReference>
<dbReference type="Gene3D" id="1.25.40.10">
    <property type="entry name" value="Tetratricopeptide repeat domain"/>
    <property type="match status" value="1"/>
</dbReference>
<dbReference type="PANTHER" id="PTHR47691:SF3">
    <property type="entry name" value="HTH-TYPE TRANSCRIPTIONAL REGULATOR RV0890C-RELATED"/>
    <property type="match status" value="1"/>
</dbReference>
<dbReference type="SMART" id="SM00382">
    <property type="entry name" value="AAA"/>
    <property type="match status" value="1"/>
</dbReference>
<dbReference type="InterPro" id="IPR003593">
    <property type="entry name" value="AAA+_ATPase"/>
</dbReference>
<reference evidence="2 3" key="1">
    <citation type="submission" date="2016-10" db="EMBL/GenBank/DDBJ databases">
        <title>The Draft Genome Sequence of Actinokineospora bangkokensis 44EHWT reveals the biosynthetic pathway of antifungal compounds Thailandins with unusual extender unit butylmalonyl-CoA.</title>
        <authorList>
            <person name="Greule A."/>
            <person name="Intra B."/>
            <person name="Flemming S."/>
            <person name="Rommel M.G."/>
            <person name="Panbangred W."/>
            <person name="Bechthold A."/>
        </authorList>
    </citation>
    <scope>NUCLEOTIDE SEQUENCE [LARGE SCALE GENOMIC DNA]</scope>
    <source>
        <strain evidence="2 3">44EHW</strain>
    </source>
</reference>
<dbReference type="Proteomes" id="UP000186040">
    <property type="component" value="Unassembled WGS sequence"/>
</dbReference>
<dbReference type="InterPro" id="IPR001387">
    <property type="entry name" value="Cro/C1-type_HTH"/>
</dbReference>
<sequence>MNEFGSEVLRLRNAQGLSQDALAKKVFLSKSQISKTENGRSKPSPETATRLDEVLGAGGALLALVPKAAVRPRRGEHRPHGLPDPPADFTGRAALLAEVAAVLHTDTGATARVCALHGLAGSGKTALALAAAAEACHGDFPDGAFFFDLGGHTPGARPQTAFDVLGSLLPRFGITETLPPDLDGRLNTYRDLMRTRGVLLVLDNAASAEQVRPLVPPGQLCRVLVTSRSELAALDGAHHVHVDVLDEQEAVHLLGAQLPDDRLPDPGTAREVVELCDRLPLAIRIAAAQLRGPSWAVDRFRARLADERTRLAHLDDGERAVAAAFAITLDTLPEDQRWFFGLLACHPGGPVEPDAAEAMAGLDPGESDRLLARLRAANLLRRDPAGHATHDLVRLFAVRHALPLVAADTRRAALDRLIAFTLDRVAAAAALLDPHRYRPVAVQREHPLADRAAALEWFRAQAPTLERVVELALRHGALVACWQLAYLLRAFYFHDKRTDPWLLTHEHGLTAARAARDDRATGMMLNSLGMAHLHVGSVDLALAMHREAYAAATAAGDEHGALDALSSGAWARVYCGQAEAAVPELLDVLAAYRAAGRGRNAMITLRGLALALTRCGRSAEAFAPATEALELARTISDSGPDSSGVVMGSNCLAWVHYRAGEHERAAELYAEAAEWADLGGDDVEYEHARALTGQGNAAARRGEPSTARARWAEAAETGIDLHPVVVFEEGERLALLDRV</sequence>
<organism evidence="2 3">
    <name type="scientific">Actinokineospora bangkokensis</name>
    <dbReference type="NCBI Taxonomy" id="1193682"/>
    <lineage>
        <taxon>Bacteria</taxon>
        <taxon>Bacillati</taxon>
        <taxon>Actinomycetota</taxon>
        <taxon>Actinomycetes</taxon>
        <taxon>Pseudonocardiales</taxon>
        <taxon>Pseudonocardiaceae</taxon>
        <taxon>Actinokineospora</taxon>
    </lineage>
</organism>
<dbReference type="OrthoDB" id="581105at2"/>
<gene>
    <name evidence="2" type="ORF">BJP25_18835</name>
</gene>
<keyword evidence="3" id="KW-1185">Reference proteome</keyword>
<dbReference type="SUPFAM" id="SSF52540">
    <property type="entry name" value="P-loop containing nucleoside triphosphate hydrolases"/>
    <property type="match status" value="1"/>
</dbReference>
<dbReference type="SUPFAM" id="SSF48452">
    <property type="entry name" value="TPR-like"/>
    <property type="match status" value="1"/>
</dbReference>
<dbReference type="InterPro" id="IPR011990">
    <property type="entry name" value="TPR-like_helical_dom_sf"/>
</dbReference>
<dbReference type="STRING" id="1193682.BJP25_18835"/>
<dbReference type="InterPro" id="IPR027417">
    <property type="entry name" value="P-loop_NTPase"/>
</dbReference>
<comment type="caution">
    <text evidence="2">The sequence shown here is derived from an EMBL/GenBank/DDBJ whole genome shotgun (WGS) entry which is preliminary data.</text>
</comment>
<evidence type="ECO:0000259" key="1">
    <source>
        <dbReference type="PROSITE" id="PS50943"/>
    </source>
</evidence>
<dbReference type="Gene3D" id="1.10.260.40">
    <property type="entry name" value="lambda repressor-like DNA-binding domains"/>
    <property type="match status" value="1"/>
</dbReference>
<proteinExistence type="predicted"/>
<feature type="domain" description="HTH cro/C1-type" evidence="1">
    <location>
        <begin position="8"/>
        <end position="62"/>
    </location>
</feature>
<name>A0A1Q9LLU9_9PSEU</name>
<dbReference type="PROSITE" id="PS50943">
    <property type="entry name" value="HTH_CROC1"/>
    <property type="match status" value="1"/>
</dbReference>
<dbReference type="InterPro" id="IPR010982">
    <property type="entry name" value="Lambda_DNA-bd_dom_sf"/>
</dbReference>
<dbReference type="SUPFAM" id="SSF47413">
    <property type="entry name" value="lambda repressor-like DNA-binding domains"/>
    <property type="match status" value="1"/>
</dbReference>
<protein>
    <recommendedName>
        <fullName evidence="1">HTH cro/C1-type domain-containing protein</fullName>
    </recommendedName>
</protein>
<dbReference type="Gene3D" id="3.40.50.300">
    <property type="entry name" value="P-loop containing nucleotide triphosphate hydrolases"/>
    <property type="match status" value="1"/>
</dbReference>
<dbReference type="PANTHER" id="PTHR47691">
    <property type="entry name" value="REGULATOR-RELATED"/>
    <property type="match status" value="1"/>
</dbReference>
<evidence type="ECO:0000313" key="2">
    <source>
        <dbReference type="EMBL" id="OLR93017.1"/>
    </source>
</evidence>
<dbReference type="AlphaFoldDB" id="A0A1Q9LLU9"/>
<dbReference type="SMART" id="SM00530">
    <property type="entry name" value="HTH_XRE"/>
    <property type="match status" value="1"/>
</dbReference>
<dbReference type="EMBL" id="MKQR01000013">
    <property type="protein sequence ID" value="OLR93017.1"/>
    <property type="molecule type" value="Genomic_DNA"/>
</dbReference>
<accession>A0A1Q9LLU9</accession>
<dbReference type="GO" id="GO:0003677">
    <property type="term" value="F:DNA binding"/>
    <property type="evidence" value="ECO:0007669"/>
    <property type="project" value="InterPro"/>
</dbReference>
<dbReference type="RefSeq" id="WP_075975283.1">
    <property type="nucleotide sequence ID" value="NZ_MKQR01000013.1"/>
</dbReference>
<evidence type="ECO:0000313" key="3">
    <source>
        <dbReference type="Proteomes" id="UP000186040"/>
    </source>
</evidence>
<dbReference type="CDD" id="cd00093">
    <property type="entry name" value="HTH_XRE"/>
    <property type="match status" value="1"/>
</dbReference>
<dbReference type="Pfam" id="PF13560">
    <property type="entry name" value="HTH_31"/>
    <property type="match status" value="1"/>
</dbReference>